<evidence type="ECO:0000256" key="3">
    <source>
        <dbReference type="ARBA" id="ARBA00023163"/>
    </source>
</evidence>
<dbReference type="PROSITE" id="PS50977">
    <property type="entry name" value="HTH_TETR_2"/>
    <property type="match status" value="1"/>
</dbReference>
<evidence type="ECO:0000259" key="4">
    <source>
        <dbReference type="PROSITE" id="PS50977"/>
    </source>
</evidence>
<dbReference type="GO" id="GO:0000976">
    <property type="term" value="F:transcription cis-regulatory region binding"/>
    <property type="evidence" value="ECO:0007669"/>
    <property type="project" value="TreeGrafter"/>
</dbReference>
<accession>A0A6J7KUH2</accession>
<dbReference type="InterPro" id="IPR036271">
    <property type="entry name" value="Tet_transcr_reg_TetR-rel_C_sf"/>
</dbReference>
<dbReference type="InterPro" id="IPR050109">
    <property type="entry name" value="HTH-type_TetR-like_transc_reg"/>
</dbReference>
<feature type="domain" description="HTH tetR-type" evidence="4">
    <location>
        <begin position="17"/>
        <end position="77"/>
    </location>
</feature>
<dbReference type="Gene3D" id="1.10.357.10">
    <property type="entry name" value="Tetracycline Repressor, domain 2"/>
    <property type="match status" value="1"/>
</dbReference>
<evidence type="ECO:0000256" key="2">
    <source>
        <dbReference type="ARBA" id="ARBA00023125"/>
    </source>
</evidence>
<dbReference type="SUPFAM" id="SSF48498">
    <property type="entry name" value="Tetracyclin repressor-like, C-terminal domain"/>
    <property type="match status" value="1"/>
</dbReference>
<dbReference type="InterPro" id="IPR001647">
    <property type="entry name" value="HTH_TetR"/>
</dbReference>
<keyword evidence="1" id="KW-0805">Transcription regulation</keyword>
<organism evidence="5">
    <name type="scientific">freshwater metagenome</name>
    <dbReference type="NCBI Taxonomy" id="449393"/>
    <lineage>
        <taxon>unclassified sequences</taxon>
        <taxon>metagenomes</taxon>
        <taxon>ecological metagenomes</taxon>
    </lineage>
</organism>
<dbReference type="InterPro" id="IPR025996">
    <property type="entry name" value="MT1864/Rv1816-like_C"/>
</dbReference>
<sequence length="240" mass="25962">MWHTTHVTPTRREQTRDATMSAILRAAHRRLADDGAAALSLRAVARDLGMVSSAMYRYVPSRDALLTLLIVEAYESLGDAVERAEGSIERNDLPGRFATICRAVRSWALAHPNQYALVYGSPVPGYAAPDDTIGPASRVPALLLAVLRDAQLAESGTLSESDDSAVRAALAPLRGGDALSTHDVSDDLLLRGLSAWTELFGVVSFEVFGQFTNVIAGSKRARTAFFEHQMRDAAARVRIT</sequence>
<dbReference type="AlphaFoldDB" id="A0A6J7KUH2"/>
<dbReference type="Pfam" id="PF00440">
    <property type="entry name" value="TetR_N"/>
    <property type="match status" value="1"/>
</dbReference>
<evidence type="ECO:0000256" key="1">
    <source>
        <dbReference type="ARBA" id="ARBA00023015"/>
    </source>
</evidence>
<reference evidence="5" key="1">
    <citation type="submission" date="2020-05" db="EMBL/GenBank/DDBJ databases">
        <authorList>
            <person name="Chiriac C."/>
            <person name="Salcher M."/>
            <person name="Ghai R."/>
            <person name="Kavagutti S V."/>
        </authorList>
    </citation>
    <scope>NUCLEOTIDE SEQUENCE</scope>
</reference>
<dbReference type="InterPro" id="IPR009057">
    <property type="entry name" value="Homeodomain-like_sf"/>
</dbReference>
<keyword evidence="2" id="KW-0238">DNA-binding</keyword>
<keyword evidence="3" id="KW-0804">Transcription</keyword>
<dbReference type="GO" id="GO:0003700">
    <property type="term" value="F:DNA-binding transcription factor activity"/>
    <property type="evidence" value="ECO:0007669"/>
    <property type="project" value="TreeGrafter"/>
</dbReference>
<dbReference type="PANTHER" id="PTHR30055">
    <property type="entry name" value="HTH-TYPE TRANSCRIPTIONAL REGULATOR RUTR"/>
    <property type="match status" value="1"/>
</dbReference>
<proteinExistence type="predicted"/>
<dbReference type="EMBL" id="CAFBNF010000255">
    <property type="protein sequence ID" value="CAB4958573.1"/>
    <property type="molecule type" value="Genomic_DNA"/>
</dbReference>
<name>A0A6J7KUH2_9ZZZZ</name>
<evidence type="ECO:0000313" key="5">
    <source>
        <dbReference type="EMBL" id="CAB4958573.1"/>
    </source>
</evidence>
<gene>
    <name evidence="5" type="ORF">UFOPK3773_01846</name>
</gene>
<protein>
    <submittedName>
        <fullName evidence="5">Unannotated protein</fullName>
    </submittedName>
</protein>
<dbReference type="Pfam" id="PF13305">
    <property type="entry name" value="TetR_C_33"/>
    <property type="match status" value="1"/>
</dbReference>
<dbReference type="SUPFAM" id="SSF46689">
    <property type="entry name" value="Homeodomain-like"/>
    <property type="match status" value="1"/>
</dbReference>
<dbReference type="PANTHER" id="PTHR30055:SF243">
    <property type="entry name" value="HTH-TYPE TRANSCRIPTIONAL REGULATOR RV1816"/>
    <property type="match status" value="1"/>
</dbReference>